<keyword evidence="10" id="KW-1185">Reference proteome</keyword>
<evidence type="ECO:0000313" key="9">
    <source>
        <dbReference type="EMBL" id="PIL29314.1"/>
    </source>
</evidence>
<dbReference type="InterPro" id="IPR005829">
    <property type="entry name" value="Sugar_transporter_CS"/>
</dbReference>
<sequence>MSHTKRSRAKDFVLIGTVTLVMILNISNATAVSISLPTIGRDLNIIESKLQWIVSAYSLSSGCLLLVLGRLADLFGRKLTFLLGCACMGIFGLGCGFAQNEITIDILRALQGFGPAAAIPAAIGILAHTFPPSQIRSVAFATFAAGAPLGGALGSAIGGVLTQYTEQSWRSTFWFLAGLSAACCLGGFLSIEPDVPYTIPDKRVDWVGAILVTTGLVFVVFVLSDGSIAPDGWKTGYIIALLIVGVLFIALFVFWEWYLERVHARGGEASQKWWTPPPLMPVSIWGRKNGKVAAVLVIAFVQWCSFSGFTFWVQLYYQEYLKLSPILTLIRLLPMPVTGITLNIVIALIVARVSLVYLVTIGTLLTATSNLLFAVIDPAAPYWAFGFPAAIITVFGADFFFSTGTLFIARACLPHEQSVGGALFQTLTQLGTAFGLAISTVVFNATLKSKSNQLGVGTNAGGTNAPKAAQLAAYKGAMWTGFAFGVFGTVLAILFLRGVGVVGHRKGESHNENEKAGHKDTKAIHASN</sequence>
<dbReference type="AlphaFoldDB" id="A0A2G8S6F3"/>
<dbReference type="PROSITE" id="PS00216">
    <property type="entry name" value="SUGAR_TRANSPORT_1"/>
    <property type="match status" value="1"/>
</dbReference>
<dbReference type="PROSITE" id="PS50850">
    <property type="entry name" value="MFS"/>
    <property type="match status" value="1"/>
</dbReference>
<feature type="region of interest" description="Disordered" evidence="6">
    <location>
        <begin position="506"/>
        <end position="528"/>
    </location>
</feature>
<evidence type="ECO:0000256" key="2">
    <source>
        <dbReference type="ARBA" id="ARBA00022448"/>
    </source>
</evidence>
<evidence type="ECO:0000256" key="5">
    <source>
        <dbReference type="ARBA" id="ARBA00023136"/>
    </source>
</evidence>
<feature type="transmembrane region" description="Helical" evidence="7">
    <location>
        <begin position="292"/>
        <end position="317"/>
    </location>
</feature>
<feature type="transmembrane region" description="Helical" evidence="7">
    <location>
        <begin position="12"/>
        <end position="32"/>
    </location>
</feature>
<keyword evidence="4 7" id="KW-1133">Transmembrane helix</keyword>
<feature type="transmembrane region" description="Helical" evidence="7">
    <location>
        <begin position="173"/>
        <end position="191"/>
    </location>
</feature>
<feature type="transmembrane region" description="Helical" evidence="7">
    <location>
        <begin position="329"/>
        <end position="350"/>
    </location>
</feature>
<dbReference type="InterPro" id="IPR020846">
    <property type="entry name" value="MFS_dom"/>
</dbReference>
<feature type="transmembrane region" description="Helical" evidence="7">
    <location>
        <begin position="382"/>
        <end position="409"/>
    </location>
</feature>
<evidence type="ECO:0000256" key="1">
    <source>
        <dbReference type="ARBA" id="ARBA00004141"/>
    </source>
</evidence>
<dbReference type="SUPFAM" id="SSF103473">
    <property type="entry name" value="MFS general substrate transporter"/>
    <property type="match status" value="2"/>
</dbReference>
<feature type="transmembrane region" description="Helical" evidence="7">
    <location>
        <begin position="421"/>
        <end position="443"/>
    </location>
</feature>
<feature type="transmembrane region" description="Helical" evidence="7">
    <location>
        <begin position="355"/>
        <end position="376"/>
    </location>
</feature>
<keyword evidence="5 7" id="KW-0472">Membrane</keyword>
<dbReference type="EMBL" id="AYKW01000023">
    <property type="protein sequence ID" value="PIL29314.1"/>
    <property type="molecule type" value="Genomic_DNA"/>
</dbReference>
<dbReference type="Pfam" id="PF07690">
    <property type="entry name" value="MFS_1"/>
    <property type="match status" value="2"/>
</dbReference>
<dbReference type="Proteomes" id="UP000230002">
    <property type="component" value="Unassembled WGS sequence"/>
</dbReference>
<dbReference type="Gene3D" id="1.20.1250.20">
    <property type="entry name" value="MFS general substrate transporter like domains"/>
    <property type="match status" value="1"/>
</dbReference>
<dbReference type="InterPro" id="IPR011701">
    <property type="entry name" value="MFS"/>
</dbReference>
<dbReference type="GO" id="GO:0016020">
    <property type="term" value="C:membrane"/>
    <property type="evidence" value="ECO:0007669"/>
    <property type="project" value="UniProtKB-SubCell"/>
</dbReference>
<reference evidence="9 10" key="1">
    <citation type="journal article" date="2015" name="Sci. Rep.">
        <title>Chromosome-level genome map provides insights into diverse defense mechanisms in the medicinal fungus Ganoderma sinense.</title>
        <authorList>
            <person name="Zhu Y."/>
            <person name="Xu J."/>
            <person name="Sun C."/>
            <person name="Zhou S."/>
            <person name="Xu H."/>
            <person name="Nelson D.R."/>
            <person name="Qian J."/>
            <person name="Song J."/>
            <person name="Luo H."/>
            <person name="Xiang L."/>
            <person name="Li Y."/>
            <person name="Xu Z."/>
            <person name="Ji A."/>
            <person name="Wang L."/>
            <person name="Lu S."/>
            <person name="Hayward A."/>
            <person name="Sun W."/>
            <person name="Li X."/>
            <person name="Schwartz D.C."/>
            <person name="Wang Y."/>
            <person name="Chen S."/>
        </authorList>
    </citation>
    <scope>NUCLEOTIDE SEQUENCE [LARGE SCALE GENOMIC DNA]</scope>
    <source>
        <strain evidence="9 10">ZZ0214-1</strain>
    </source>
</reference>
<dbReference type="PANTHER" id="PTHR42718:SF9">
    <property type="entry name" value="MAJOR FACILITATOR SUPERFAMILY MULTIDRUG TRANSPORTER MFSC"/>
    <property type="match status" value="1"/>
</dbReference>
<protein>
    <submittedName>
        <fullName evidence="9">MFS general substrate transporter</fullName>
    </submittedName>
</protein>
<feature type="transmembrane region" description="Helical" evidence="7">
    <location>
        <begin position="52"/>
        <end position="72"/>
    </location>
</feature>
<feature type="transmembrane region" description="Helical" evidence="7">
    <location>
        <begin position="138"/>
        <end position="161"/>
    </location>
</feature>
<dbReference type="GO" id="GO:0022857">
    <property type="term" value="F:transmembrane transporter activity"/>
    <property type="evidence" value="ECO:0007669"/>
    <property type="project" value="InterPro"/>
</dbReference>
<keyword evidence="2" id="KW-0813">Transport</keyword>
<evidence type="ECO:0000256" key="6">
    <source>
        <dbReference type="SAM" id="MobiDB-lite"/>
    </source>
</evidence>
<feature type="transmembrane region" description="Helical" evidence="7">
    <location>
        <begin position="476"/>
        <end position="496"/>
    </location>
</feature>
<evidence type="ECO:0000256" key="3">
    <source>
        <dbReference type="ARBA" id="ARBA00022692"/>
    </source>
</evidence>
<name>A0A2G8S6F3_9APHY</name>
<dbReference type="InterPro" id="IPR036259">
    <property type="entry name" value="MFS_trans_sf"/>
</dbReference>
<evidence type="ECO:0000256" key="4">
    <source>
        <dbReference type="ARBA" id="ARBA00022989"/>
    </source>
</evidence>
<gene>
    <name evidence="9" type="ORF">GSI_09365</name>
</gene>
<feature type="transmembrane region" description="Helical" evidence="7">
    <location>
        <begin position="79"/>
        <end position="100"/>
    </location>
</feature>
<comment type="subcellular location">
    <subcellularLocation>
        <location evidence="1">Membrane</location>
        <topology evidence="1">Multi-pass membrane protein</topology>
    </subcellularLocation>
</comment>
<feature type="transmembrane region" description="Helical" evidence="7">
    <location>
        <begin position="203"/>
        <end position="223"/>
    </location>
</feature>
<evidence type="ECO:0000313" key="10">
    <source>
        <dbReference type="Proteomes" id="UP000230002"/>
    </source>
</evidence>
<evidence type="ECO:0000256" key="7">
    <source>
        <dbReference type="SAM" id="Phobius"/>
    </source>
</evidence>
<dbReference type="STRING" id="1077348.A0A2G8S6F3"/>
<dbReference type="OrthoDB" id="5086884at2759"/>
<feature type="transmembrane region" description="Helical" evidence="7">
    <location>
        <begin position="106"/>
        <end position="126"/>
    </location>
</feature>
<comment type="caution">
    <text evidence="9">The sequence shown here is derived from an EMBL/GenBank/DDBJ whole genome shotgun (WGS) entry which is preliminary data.</text>
</comment>
<dbReference type="Gene3D" id="1.20.1720.10">
    <property type="entry name" value="Multidrug resistance protein D"/>
    <property type="match status" value="1"/>
</dbReference>
<feature type="transmembrane region" description="Helical" evidence="7">
    <location>
        <begin position="235"/>
        <end position="255"/>
    </location>
</feature>
<proteinExistence type="predicted"/>
<dbReference type="PANTHER" id="PTHR42718">
    <property type="entry name" value="MAJOR FACILITATOR SUPERFAMILY MULTIDRUG TRANSPORTER MFSC"/>
    <property type="match status" value="1"/>
</dbReference>
<accession>A0A2G8S6F3</accession>
<feature type="domain" description="Major facilitator superfamily (MFS) profile" evidence="8">
    <location>
        <begin position="14"/>
        <end position="506"/>
    </location>
</feature>
<keyword evidence="3 7" id="KW-0812">Transmembrane</keyword>
<organism evidence="9 10">
    <name type="scientific">Ganoderma sinense ZZ0214-1</name>
    <dbReference type="NCBI Taxonomy" id="1077348"/>
    <lineage>
        <taxon>Eukaryota</taxon>
        <taxon>Fungi</taxon>
        <taxon>Dikarya</taxon>
        <taxon>Basidiomycota</taxon>
        <taxon>Agaricomycotina</taxon>
        <taxon>Agaricomycetes</taxon>
        <taxon>Polyporales</taxon>
        <taxon>Polyporaceae</taxon>
        <taxon>Ganoderma</taxon>
    </lineage>
</organism>
<evidence type="ECO:0000259" key="8">
    <source>
        <dbReference type="PROSITE" id="PS50850"/>
    </source>
</evidence>